<dbReference type="SUPFAM" id="SSF63748">
    <property type="entry name" value="Tudor/PWWP/MBT"/>
    <property type="match status" value="1"/>
</dbReference>
<proteinExistence type="predicted"/>
<dbReference type="PROSITE" id="PS50812">
    <property type="entry name" value="PWWP"/>
    <property type="match status" value="1"/>
</dbReference>
<dbReference type="PANTHER" id="PTHR10688">
    <property type="entry name" value="PWWP DOMAIN-CONTAINING PROTEIN"/>
    <property type="match status" value="1"/>
</dbReference>
<feature type="domain" description="PWWP" evidence="2">
    <location>
        <begin position="235"/>
        <end position="295"/>
    </location>
</feature>
<evidence type="ECO:0000313" key="3">
    <source>
        <dbReference type="Proteomes" id="UP000504607"/>
    </source>
</evidence>
<gene>
    <name evidence="4" type="primary">LOC105055617</name>
</gene>
<dbReference type="Gene3D" id="2.30.30.140">
    <property type="match status" value="1"/>
</dbReference>
<dbReference type="InterPro" id="IPR000313">
    <property type="entry name" value="PWWP_dom"/>
</dbReference>
<name>A0A6I9S248_ELAGV</name>
<dbReference type="KEGG" id="egu:105055617"/>
<evidence type="ECO:0000259" key="2">
    <source>
        <dbReference type="PROSITE" id="PS50812"/>
    </source>
</evidence>
<feature type="region of interest" description="Disordered" evidence="1">
    <location>
        <begin position="338"/>
        <end position="366"/>
    </location>
</feature>
<dbReference type="GeneID" id="105055617"/>
<feature type="compositionally biased region" description="Pro residues" evidence="1">
    <location>
        <begin position="61"/>
        <end position="75"/>
    </location>
</feature>
<dbReference type="PANTHER" id="PTHR10688:SF14">
    <property type="entry name" value="PWWP DOMAIN-CONTAINING PROTEIN"/>
    <property type="match status" value="1"/>
</dbReference>
<dbReference type="InterPro" id="IPR052657">
    <property type="entry name" value="PDP_family_Arabidopsis"/>
</dbReference>
<keyword evidence="3" id="KW-1185">Reference proteome</keyword>
<dbReference type="InParanoid" id="A0A6I9S248"/>
<accession>A0A6I9S248</accession>
<dbReference type="SMART" id="SM00293">
    <property type="entry name" value="PWWP"/>
    <property type="match status" value="1"/>
</dbReference>
<dbReference type="RefSeq" id="XP_010935807.1">
    <property type="nucleotide sequence ID" value="XM_010937505.3"/>
</dbReference>
<dbReference type="AlphaFoldDB" id="A0A6I9S248"/>
<evidence type="ECO:0000313" key="4">
    <source>
        <dbReference type="RefSeq" id="XP_010935807.1"/>
    </source>
</evidence>
<feature type="compositionally biased region" description="Basic and acidic residues" evidence="1">
    <location>
        <begin position="353"/>
        <end position="363"/>
    </location>
</feature>
<dbReference type="Proteomes" id="UP000504607">
    <property type="component" value="Chromosome 12"/>
</dbReference>
<dbReference type="OrthoDB" id="5964980at2759"/>
<dbReference type="CDD" id="cd05162">
    <property type="entry name" value="PWWP"/>
    <property type="match status" value="1"/>
</dbReference>
<reference evidence="4" key="1">
    <citation type="submission" date="2025-08" db="UniProtKB">
        <authorList>
            <consortium name="RefSeq"/>
        </authorList>
    </citation>
    <scope>IDENTIFICATION</scope>
</reference>
<sequence length="414" mass="46208">MVVGSGCSLLRKLNLPHLSLFACPARPNSYGSGFLACRFNPRSFFLPFLSSLRQPHIRPATAPPNPPSQPPRLPPPMKGRCLMLHPPHIPKCCQQPRSRRAHHPPLKGSFSPFSVCKDCSSSTTTTSTDQGNYEPFLEDGEDMSVFPLFKSNLSWNEDGKRIFLNAGEVPALEVETVTKISSMDSCKNGTSYATWDDGSYLTDRVSTHLSAGPSPSTADKSLFPVAGNMESWLAPGNVVWAKTPSHEWWPAEVMDVRDILDCTSNHHVSHVLVQLYGNHEPAWLDPVKDLSQFDYCFEERSKNPLEAFQDALKQALLNHVHTKSLALLRCSDEVKSTSQNGACDAQNPSNSSRTKDDFIEEGRGKRKRKMKLHFDELSFPEKPQRRVRRLRIMRYLGLIAPAGSPFSSPHVKTS</sequence>
<feature type="compositionally biased region" description="Polar residues" evidence="1">
    <location>
        <begin position="338"/>
        <end position="352"/>
    </location>
</feature>
<protein>
    <submittedName>
        <fullName evidence="4">Uncharacterized protein LOC105055617 isoform X1</fullName>
    </submittedName>
</protein>
<organism evidence="3 4">
    <name type="scientific">Elaeis guineensis var. tenera</name>
    <name type="common">Oil palm</name>
    <dbReference type="NCBI Taxonomy" id="51953"/>
    <lineage>
        <taxon>Eukaryota</taxon>
        <taxon>Viridiplantae</taxon>
        <taxon>Streptophyta</taxon>
        <taxon>Embryophyta</taxon>
        <taxon>Tracheophyta</taxon>
        <taxon>Spermatophyta</taxon>
        <taxon>Magnoliopsida</taxon>
        <taxon>Liliopsida</taxon>
        <taxon>Arecaceae</taxon>
        <taxon>Arecoideae</taxon>
        <taxon>Cocoseae</taxon>
        <taxon>Elaeidinae</taxon>
        <taxon>Elaeis</taxon>
    </lineage>
</organism>
<evidence type="ECO:0000256" key="1">
    <source>
        <dbReference type="SAM" id="MobiDB-lite"/>
    </source>
</evidence>
<dbReference type="Pfam" id="PF00855">
    <property type="entry name" value="PWWP"/>
    <property type="match status" value="1"/>
</dbReference>
<feature type="region of interest" description="Disordered" evidence="1">
    <location>
        <begin position="56"/>
        <end position="75"/>
    </location>
</feature>